<dbReference type="GO" id="GO:0005737">
    <property type="term" value="C:cytoplasm"/>
    <property type="evidence" value="ECO:0007669"/>
    <property type="project" value="UniProtKB-SubCell"/>
</dbReference>
<feature type="compositionally biased region" description="Acidic residues" evidence="20">
    <location>
        <begin position="1"/>
        <end position="14"/>
    </location>
</feature>
<dbReference type="PANTHER" id="PTHR12486">
    <property type="entry name" value="APRATAXIN-RELATED"/>
    <property type="match status" value="1"/>
</dbReference>
<keyword evidence="24" id="KW-1185">Reference proteome</keyword>
<feature type="domain" description="HIT" evidence="21">
    <location>
        <begin position="99"/>
        <end position="224"/>
    </location>
</feature>
<proteinExistence type="predicted"/>
<comment type="function">
    <text evidence="17">DNA-binding protein involved in single-strand DNA break repair, double-strand DNA break repair and base excision repair. Resolves abortive DNA ligation intermediates formed either at base excision sites, or when DNA ligases attempt to repair non-ligatable breaks induced by reactive oxygen species. Catalyzes the release of adenylate groups covalently linked to 5'-phosphate termini, resulting in the production of 5'-phosphate termini that can be efficiently rejoined. Likewise, catalyzes the release of 3'-linked guanosine (DNAppG) and inosine (DNAppI) from DNA, but has higher specific activity with 5'-linked adenosine (AppDNA).</text>
</comment>
<dbReference type="GO" id="GO:0033699">
    <property type="term" value="F:DNA 5'-adenosine monophosphate hydrolase activity"/>
    <property type="evidence" value="ECO:0007669"/>
    <property type="project" value="UniProtKB-EC"/>
</dbReference>
<organism evidence="24">
    <name type="scientific">Chaetomium thermophilum (strain DSM 1495 / CBS 144.50 / IMI 039719)</name>
    <name type="common">Thermochaetoides thermophila</name>
    <dbReference type="NCBI Taxonomy" id="759272"/>
    <lineage>
        <taxon>Eukaryota</taxon>
        <taxon>Fungi</taxon>
        <taxon>Dikarya</taxon>
        <taxon>Ascomycota</taxon>
        <taxon>Pezizomycotina</taxon>
        <taxon>Sordariomycetes</taxon>
        <taxon>Sordariomycetidae</taxon>
        <taxon>Sordariales</taxon>
        <taxon>Chaetomiaceae</taxon>
        <taxon>Thermochaetoides</taxon>
    </lineage>
</organism>
<dbReference type="GO" id="GO:0003725">
    <property type="term" value="F:double-stranded RNA binding"/>
    <property type="evidence" value="ECO:0007669"/>
    <property type="project" value="TreeGrafter"/>
</dbReference>
<comment type="catalytic activity">
    <reaction evidence="15">
        <text>a 5'-end adenosine-5'-diphospho-5'-2'-deoxyribonucleoside-DNA + H2O = a 5'-end 5'-phospho-2'-deoxyribonucleoside-DNA + AMP + 2 H(+)</text>
        <dbReference type="Rhea" id="RHEA:52128"/>
        <dbReference type="Rhea" id="RHEA-COMP:13180"/>
        <dbReference type="Rhea" id="RHEA-COMP:13181"/>
        <dbReference type="ChEBI" id="CHEBI:15377"/>
        <dbReference type="ChEBI" id="CHEBI:15378"/>
        <dbReference type="ChEBI" id="CHEBI:136412"/>
        <dbReference type="ChEBI" id="CHEBI:136413"/>
        <dbReference type="ChEBI" id="CHEBI:456215"/>
        <dbReference type="EC" id="3.6.1.71"/>
    </reaction>
</comment>
<evidence type="ECO:0000256" key="17">
    <source>
        <dbReference type="ARBA" id="ARBA00059438"/>
    </source>
</evidence>
<dbReference type="GeneID" id="18257737"/>
<dbReference type="PANTHER" id="PTHR12486:SF4">
    <property type="entry name" value="APRATAXIN"/>
    <property type="match status" value="1"/>
</dbReference>
<dbReference type="InterPro" id="IPR036265">
    <property type="entry name" value="HIT-like_sf"/>
</dbReference>
<dbReference type="GO" id="GO:0000012">
    <property type="term" value="P:single strand break repair"/>
    <property type="evidence" value="ECO:0007669"/>
    <property type="project" value="TreeGrafter"/>
</dbReference>
<evidence type="ECO:0000256" key="2">
    <source>
        <dbReference type="ARBA" id="ARBA00004496"/>
    </source>
</evidence>
<comment type="catalytic activity">
    <reaction evidence="14">
        <text>a 3'-end 2'-deoxyribonucleotide-3'-diphospho-5'-guanosine-DNA + H2O = a 3'-end 2'-deoxyribonucleotide 3'-phosphate-DNA + GMP + 2 H(+)</text>
        <dbReference type="Rhea" id="RHEA:52140"/>
        <dbReference type="Rhea" id="RHEA-COMP:13186"/>
        <dbReference type="Rhea" id="RHEA-COMP:13187"/>
        <dbReference type="ChEBI" id="CHEBI:15377"/>
        <dbReference type="ChEBI" id="CHEBI:15378"/>
        <dbReference type="ChEBI" id="CHEBI:58115"/>
        <dbReference type="ChEBI" id="CHEBI:136419"/>
        <dbReference type="ChEBI" id="CHEBI:136420"/>
        <dbReference type="EC" id="3.6.1.72"/>
    </reaction>
</comment>
<evidence type="ECO:0000313" key="23">
    <source>
        <dbReference type="EMBL" id="EGS21829.1"/>
    </source>
</evidence>
<evidence type="ECO:0000256" key="16">
    <source>
        <dbReference type="ARBA" id="ARBA00044713"/>
    </source>
</evidence>
<dbReference type="RefSeq" id="XP_006694125.1">
    <property type="nucleotide sequence ID" value="XM_006694062.1"/>
</dbReference>
<dbReference type="PROSITE" id="PS00892">
    <property type="entry name" value="HIT_1"/>
    <property type="match status" value="1"/>
</dbReference>
<evidence type="ECO:0000256" key="10">
    <source>
        <dbReference type="ARBA" id="ARBA00022833"/>
    </source>
</evidence>
<feature type="region of interest" description="Disordered" evidence="20">
    <location>
        <begin position="1"/>
        <end position="31"/>
    </location>
</feature>
<evidence type="ECO:0000256" key="7">
    <source>
        <dbReference type="ARBA" id="ARBA00022763"/>
    </source>
</evidence>
<dbReference type="GO" id="GO:0030983">
    <property type="term" value="F:mismatched DNA binding"/>
    <property type="evidence" value="ECO:0007669"/>
    <property type="project" value="TreeGrafter"/>
</dbReference>
<dbReference type="GO" id="GO:0005634">
    <property type="term" value="C:nucleus"/>
    <property type="evidence" value="ECO:0007669"/>
    <property type="project" value="UniProtKB-SubCell"/>
</dbReference>
<dbReference type="GO" id="GO:0008270">
    <property type="term" value="F:zinc ion binding"/>
    <property type="evidence" value="ECO:0007669"/>
    <property type="project" value="UniProtKB-KW"/>
</dbReference>
<keyword evidence="7" id="KW-0227">DNA damage</keyword>
<dbReference type="EC" id="3.6.1.72" evidence="3"/>
<evidence type="ECO:0000259" key="21">
    <source>
        <dbReference type="Pfam" id="PF01230"/>
    </source>
</evidence>
<dbReference type="AlphaFoldDB" id="G0S7N8"/>
<comment type="subcellular location">
    <subcellularLocation>
        <location evidence="2">Cytoplasm</location>
    </subcellularLocation>
    <subcellularLocation>
        <location evidence="1">Nucleus</location>
    </subcellularLocation>
</comment>
<dbReference type="InterPro" id="IPR019808">
    <property type="entry name" value="Histidine_triad_CS"/>
</dbReference>
<evidence type="ECO:0000256" key="9">
    <source>
        <dbReference type="ARBA" id="ARBA00022801"/>
    </source>
</evidence>
<reference evidence="23 24" key="1">
    <citation type="journal article" date="2011" name="Cell">
        <title>Insight into structure and assembly of the nuclear pore complex by utilizing the genome of a eukaryotic thermophile.</title>
        <authorList>
            <person name="Amlacher S."/>
            <person name="Sarges P."/>
            <person name="Flemming D."/>
            <person name="van Noort V."/>
            <person name="Kunze R."/>
            <person name="Devos D.P."/>
            <person name="Arumugam M."/>
            <person name="Bork P."/>
            <person name="Hurt E."/>
        </authorList>
    </citation>
    <scope>NUCLEOTIDE SEQUENCE [LARGE SCALE GENOMIC DNA]</scope>
    <source>
        <strain evidence="24">DSM 1495 / CBS 144.50 / IMI 039719</strain>
    </source>
</reference>
<dbReference type="OrthoDB" id="3512845at2759"/>
<keyword evidence="13" id="KW-0539">Nucleus</keyword>
<evidence type="ECO:0000256" key="6">
    <source>
        <dbReference type="ARBA" id="ARBA00022723"/>
    </source>
</evidence>
<dbReference type="Pfam" id="PF16278">
    <property type="entry name" value="zf-C2HE"/>
    <property type="match status" value="1"/>
</dbReference>
<evidence type="ECO:0000256" key="19">
    <source>
        <dbReference type="ARBA" id="ARBA00076243"/>
    </source>
</evidence>
<feature type="domain" description="Aprataxin C2HE/C2H2/C2HC zinc finger" evidence="22">
    <location>
        <begin position="240"/>
        <end position="297"/>
    </location>
</feature>
<evidence type="ECO:0000256" key="3">
    <source>
        <dbReference type="ARBA" id="ARBA00012495"/>
    </source>
</evidence>
<keyword evidence="11" id="KW-0238">DNA-binding</keyword>
<evidence type="ECO:0000256" key="18">
    <source>
        <dbReference type="ARBA" id="ARBA00068941"/>
    </source>
</evidence>
<dbReference type="FunFam" id="3.30.428.10:FF:000017">
    <property type="entry name" value="Aprataxin-like protein"/>
    <property type="match status" value="1"/>
</dbReference>
<evidence type="ECO:0000256" key="13">
    <source>
        <dbReference type="ARBA" id="ARBA00023242"/>
    </source>
</evidence>
<dbReference type="Proteomes" id="UP000008066">
    <property type="component" value="Unassembled WGS sequence"/>
</dbReference>
<keyword evidence="10" id="KW-0862">Zinc</keyword>
<dbReference type="EMBL" id="GL988041">
    <property type="protein sequence ID" value="EGS21829.1"/>
    <property type="molecule type" value="Genomic_DNA"/>
</dbReference>
<gene>
    <name evidence="23" type="ORF">CTHT_0036990</name>
</gene>
<dbReference type="STRING" id="759272.G0S7N8"/>
<evidence type="ECO:0000259" key="22">
    <source>
        <dbReference type="Pfam" id="PF16278"/>
    </source>
</evidence>
<dbReference type="HOGENOM" id="CLU_066882_0_0_1"/>
<evidence type="ECO:0000256" key="1">
    <source>
        <dbReference type="ARBA" id="ARBA00004123"/>
    </source>
</evidence>
<sequence length="302" mass="34629">MPEAEIPEEMDEFVQPESAPPTVDSPEVPVDHDATKTVSSVLETFTSTKKDAFAELMSHKQPSKKLMKPPRSLAEKAGKVIGGVWRGALGPFIEHPEKYPDQVLRVTEHTVLIKDRYPKATIHLLLLPRSKEHNLLHPHTAMADPAFLKIMRAEAETAAQLAAAELQRLLGRFSEKNRSRNEAIDACVPFDELPPGRDYRKDIRVGTHAHPSMAHVHVHIISRDMRSESLKRVKHYNSFNTPFFIPLEDYPLGEEDERWSTSYQNNNLTGDMVCWRCKKNFGHKFAELKRHLEEEFEAWKRE</sequence>
<evidence type="ECO:0000256" key="8">
    <source>
        <dbReference type="ARBA" id="ARBA00022771"/>
    </source>
</evidence>
<comment type="catalytic activity">
    <reaction evidence="16">
        <text>a 5'-end adenosine-5'-diphospho-5'-ribonucleoside-2'-deoxyribonucleotide-DNA + H2O = a 5'-end 5'-phospho-ribonucleoside-2'-deoxyribonucleotide-DNA + AMP + 2 H(+)</text>
        <dbReference type="Rhea" id="RHEA:52132"/>
        <dbReference type="Rhea" id="RHEA-COMP:13182"/>
        <dbReference type="Rhea" id="RHEA-COMP:13183"/>
        <dbReference type="ChEBI" id="CHEBI:15377"/>
        <dbReference type="ChEBI" id="CHEBI:15378"/>
        <dbReference type="ChEBI" id="CHEBI:136414"/>
        <dbReference type="ChEBI" id="CHEBI:136415"/>
        <dbReference type="ChEBI" id="CHEBI:456215"/>
        <dbReference type="EC" id="3.6.1.71"/>
    </reaction>
</comment>
<evidence type="ECO:0000256" key="4">
    <source>
        <dbReference type="ARBA" id="ARBA00012496"/>
    </source>
</evidence>
<evidence type="ECO:0000256" key="12">
    <source>
        <dbReference type="ARBA" id="ARBA00023204"/>
    </source>
</evidence>
<dbReference type="Pfam" id="PF01230">
    <property type="entry name" value="HIT"/>
    <property type="match status" value="1"/>
</dbReference>
<dbReference type="KEGG" id="cthr:CTHT_0036990"/>
<dbReference type="Gene3D" id="3.30.428.10">
    <property type="entry name" value="HIT-like"/>
    <property type="match status" value="1"/>
</dbReference>
<keyword evidence="8" id="KW-0863">Zinc-finger</keyword>
<evidence type="ECO:0000313" key="24">
    <source>
        <dbReference type="Proteomes" id="UP000008066"/>
    </source>
</evidence>
<dbReference type="InterPro" id="IPR011146">
    <property type="entry name" value="HIT-like"/>
</dbReference>
<evidence type="ECO:0000256" key="14">
    <source>
        <dbReference type="ARBA" id="ARBA00024601"/>
    </source>
</evidence>
<keyword evidence="6" id="KW-0479">Metal-binding</keyword>
<dbReference type="GO" id="GO:0120108">
    <property type="term" value="F:DNA-3'-diphospho-5'-guanosine diphosphatase activity"/>
    <property type="evidence" value="ECO:0007669"/>
    <property type="project" value="UniProtKB-EC"/>
</dbReference>
<evidence type="ECO:0000256" key="20">
    <source>
        <dbReference type="SAM" id="MobiDB-lite"/>
    </source>
</evidence>
<keyword evidence="9" id="KW-0378">Hydrolase</keyword>
<dbReference type="GO" id="GO:1990165">
    <property type="term" value="F:single-strand break-containing DNA binding"/>
    <property type="evidence" value="ECO:0007669"/>
    <property type="project" value="TreeGrafter"/>
</dbReference>
<dbReference type="EC" id="3.6.1.71" evidence="4"/>
<dbReference type="GO" id="GO:0003697">
    <property type="term" value="F:single-stranded DNA binding"/>
    <property type="evidence" value="ECO:0007669"/>
    <property type="project" value="TreeGrafter"/>
</dbReference>
<keyword evidence="12" id="KW-0234">DNA repair</keyword>
<dbReference type="eggNOG" id="KOG0562">
    <property type="taxonomic scope" value="Eukaryota"/>
</dbReference>
<protein>
    <recommendedName>
        <fullName evidence="18">Aprataxin-like protein</fullName>
        <ecNumber evidence="4">3.6.1.71</ecNumber>
        <ecNumber evidence="3">3.6.1.72</ecNumber>
    </recommendedName>
    <alternativeName>
        <fullName evidence="19">Hit family protein 3</fullName>
    </alternativeName>
</protein>
<keyword evidence="5" id="KW-0963">Cytoplasm</keyword>
<accession>G0S7N8</accession>
<name>G0S7N8_CHATD</name>
<evidence type="ECO:0000256" key="5">
    <source>
        <dbReference type="ARBA" id="ARBA00022490"/>
    </source>
</evidence>
<dbReference type="InterPro" id="IPR032566">
    <property type="entry name" value="Znf-C2HE"/>
</dbReference>
<evidence type="ECO:0000256" key="11">
    <source>
        <dbReference type="ARBA" id="ARBA00023125"/>
    </source>
</evidence>
<dbReference type="SUPFAM" id="SSF54197">
    <property type="entry name" value="HIT-like"/>
    <property type="match status" value="1"/>
</dbReference>
<evidence type="ECO:0000256" key="15">
    <source>
        <dbReference type="ARBA" id="ARBA00044639"/>
    </source>
</evidence>
<dbReference type="OMA" id="IHDMFPK"/>